<dbReference type="EMBL" id="GBRH01192996">
    <property type="protein sequence ID" value="JAE04900.1"/>
    <property type="molecule type" value="Transcribed_RNA"/>
</dbReference>
<evidence type="ECO:0000313" key="1">
    <source>
        <dbReference type="EMBL" id="JAE04900.1"/>
    </source>
</evidence>
<organism evidence="1">
    <name type="scientific">Arundo donax</name>
    <name type="common">Giant reed</name>
    <name type="synonym">Donax arundinaceus</name>
    <dbReference type="NCBI Taxonomy" id="35708"/>
    <lineage>
        <taxon>Eukaryota</taxon>
        <taxon>Viridiplantae</taxon>
        <taxon>Streptophyta</taxon>
        <taxon>Embryophyta</taxon>
        <taxon>Tracheophyta</taxon>
        <taxon>Spermatophyta</taxon>
        <taxon>Magnoliopsida</taxon>
        <taxon>Liliopsida</taxon>
        <taxon>Poales</taxon>
        <taxon>Poaceae</taxon>
        <taxon>PACMAD clade</taxon>
        <taxon>Arundinoideae</taxon>
        <taxon>Arundineae</taxon>
        <taxon>Arundo</taxon>
    </lineage>
</organism>
<proteinExistence type="predicted"/>
<protein>
    <submittedName>
        <fullName evidence="1">Uncharacterized protein</fullName>
    </submittedName>
</protein>
<reference evidence="1" key="2">
    <citation type="journal article" date="2015" name="Data Brief">
        <title>Shoot transcriptome of the giant reed, Arundo donax.</title>
        <authorList>
            <person name="Barrero R.A."/>
            <person name="Guerrero F.D."/>
            <person name="Moolhuijzen P."/>
            <person name="Goolsby J.A."/>
            <person name="Tidwell J."/>
            <person name="Bellgard S.E."/>
            <person name="Bellgard M.I."/>
        </authorList>
    </citation>
    <scope>NUCLEOTIDE SEQUENCE</scope>
    <source>
        <tissue evidence="1">Shoot tissue taken approximately 20 cm above the soil surface</tissue>
    </source>
</reference>
<accession>A0A0A9EVV6</accession>
<name>A0A0A9EVV6_ARUDO</name>
<reference evidence="1" key="1">
    <citation type="submission" date="2014-09" db="EMBL/GenBank/DDBJ databases">
        <authorList>
            <person name="Magalhaes I.L.F."/>
            <person name="Oliveira U."/>
            <person name="Santos F.R."/>
            <person name="Vidigal T.H.D.A."/>
            <person name="Brescovit A.D."/>
            <person name="Santos A.J."/>
        </authorList>
    </citation>
    <scope>NUCLEOTIDE SEQUENCE</scope>
    <source>
        <tissue evidence="1">Shoot tissue taken approximately 20 cm above the soil surface</tissue>
    </source>
</reference>
<dbReference type="AlphaFoldDB" id="A0A0A9EVV6"/>
<sequence>MDPSTTTRARWSVDRRLCRWPWFTSTSTMARFSSSRGWRPTSGPVRTRGGRHEGLWEQCSLL</sequence>